<dbReference type="AlphaFoldDB" id="A0A8R1E6I4"/>
<feature type="domain" description="RAI1-like" evidence="3">
    <location>
        <begin position="119"/>
        <end position="307"/>
    </location>
</feature>
<dbReference type="GO" id="GO:0005829">
    <property type="term" value="C:cytosol"/>
    <property type="evidence" value="ECO:0007669"/>
    <property type="project" value="TreeGrafter"/>
</dbReference>
<comment type="similarity">
    <text evidence="1 2">Belongs to the DXO/Dom3Z family.</text>
</comment>
<dbReference type="Pfam" id="PF08652">
    <property type="entry name" value="RAI1"/>
    <property type="match status" value="1"/>
</dbReference>
<evidence type="ECO:0000259" key="3">
    <source>
        <dbReference type="Pfam" id="PF08652"/>
    </source>
</evidence>
<accession>A0A8R1E6I4</accession>
<dbReference type="InterPro" id="IPR013961">
    <property type="entry name" value="RAI1"/>
</dbReference>
<reference evidence="5" key="1">
    <citation type="submission" date="2010-08" db="EMBL/GenBank/DDBJ databases">
        <authorList>
            <consortium name="Caenorhabditis japonica Sequencing Consortium"/>
            <person name="Wilson R.K."/>
        </authorList>
    </citation>
    <scope>NUCLEOTIDE SEQUENCE [LARGE SCALE GENOMIC DNA]</scope>
    <source>
        <strain evidence="5">DF5081</strain>
    </source>
</reference>
<comment type="cofactor">
    <cofactor evidence="2">
        <name>a divalent metal cation</name>
        <dbReference type="ChEBI" id="CHEBI:60240"/>
    </cofactor>
</comment>
<keyword evidence="5" id="KW-1185">Reference proteome</keyword>
<evidence type="ECO:0000313" key="4">
    <source>
        <dbReference type="EnsemblMetazoa" id="CJA23620.1"/>
    </source>
</evidence>
<keyword evidence="2" id="KW-0479">Metal-binding</keyword>
<dbReference type="PANTHER" id="PTHR12395">
    <property type="entry name" value="DOM-3 RELATED"/>
    <property type="match status" value="1"/>
</dbReference>
<organism evidence="4 5">
    <name type="scientific">Caenorhabditis japonica</name>
    <dbReference type="NCBI Taxonomy" id="281687"/>
    <lineage>
        <taxon>Eukaryota</taxon>
        <taxon>Metazoa</taxon>
        <taxon>Ecdysozoa</taxon>
        <taxon>Nematoda</taxon>
        <taxon>Chromadorea</taxon>
        <taxon>Rhabditida</taxon>
        <taxon>Rhabditina</taxon>
        <taxon>Rhabditomorpha</taxon>
        <taxon>Rhabditoidea</taxon>
        <taxon>Rhabditidae</taxon>
        <taxon>Peloderinae</taxon>
        <taxon>Caenorhabditis</taxon>
    </lineage>
</organism>
<evidence type="ECO:0000256" key="2">
    <source>
        <dbReference type="RuleBase" id="RU367113"/>
    </source>
</evidence>
<dbReference type="GO" id="GO:0005634">
    <property type="term" value="C:nucleus"/>
    <property type="evidence" value="ECO:0007669"/>
    <property type="project" value="UniProtKB-SubCell"/>
</dbReference>
<dbReference type="InterPro" id="IPR039039">
    <property type="entry name" value="RAI1-like_fam"/>
</dbReference>
<dbReference type="GO" id="GO:0000956">
    <property type="term" value="P:nuclear-transcribed mRNA catabolic process"/>
    <property type="evidence" value="ECO:0007669"/>
    <property type="project" value="TreeGrafter"/>
</dbReference>
<keyword evidence="2" id="KW-0539">Nucleus</keyword>
<keyword evidence="2" id="KW-0378">Hydrolase</keyword>
<name>A0A8R1E6I4_CAEJA</name>
<reference evidence="4" key="2">
    <citation type="submission" date="2022-06" db="UniProtKB">
        <authorList>
            <consortium name="EnsemblMetazoa"/>
        </authorList>
    </citation>
    <scope>IDENTIFICATION</scope>
    <source>
        <strain evidence="4">DF5081</strain>
    </source>
</reference>
<keyword evidence="2" id="KW-0547">Nucleotide-binding</keyword>
<comment type="subcellular location">
    <subcellularLocation>
        <location evidence="2">Nucleus</location>
    </subcellularLocation>
</comment>
<dbReference type="GO" id="GO:0110155">
    <property type="term" value="P:NAD-cap decapping"/>
    <property type="evidence" value="ECO:0007669"/>
    <property type="project" value="TreeGrafter"/>
</dbReference>
<evidence type="ECO:0000313" key="5">
    <source>
        <dbReference type="Proteomes" id="UP000005237"/>
    </source>
</evidence>
<dbReference type="GO" id="GO:0000166">
    <property type="term" value="F:nucleotide binding"/>
    <property type="evidence" value="ECO:0007669"/>
    <property type="project" value="UniProtKB-KW"/>
</dbReference>
<dbReference type="GO" id="GO:0034353">
    <property type="term" value="F:mRNA 5'-diphosphatase activity"/>
    <property type="evidence" value="ECO:0007669"/>
    <property type="project" value="TreeGrafter"/>
</dbReference>
<comment type="function">
    <text evidence="2">Decapping enzyme for NAD-capped RNAs: specifically hydrolyzes the nicotinamide adenine dinucleotide (NAD) cap from a subset of RNAs by removing the entire NAD moiety from the 5'-end of an NAD-capped RNA.</text>
</comment>
<evidence type="ECO:0000256" key="1">
    <source>
        <dbReference type="ARBA" id="ARBA00006562"/>
    </source>
</evidence>
<dbReference type="GO" id="GO:0046872">
    <property type="term" value="F:metal ion binding"/>
    <property type="evidence" value="ECO:0007669"/>
    <property type="project" value="UniProtKB-KW"/>
</dbReference>
<dbReference type="PANTHER" id="PTHR12395:SF14">
    <property type="entry name" value="DECAPPING NUCLEASE"/>
    <property type="match status" value="1"/>
</dbReference>
<dbReference type="EnsemblMetazoa" id="CJA23620.1">
    <property type="protein sequence ID" value="CJA23620.1"/>
    <property type="gene ID" value="WBGene00179192"/>
</dbReference>
<proteinExistence type="inferred from homology"/>
<dbReference type="EC" id="3.6.1.-" evidence="2"/>
<dbReference type="Proteomes" id="UP000005237">
    <property type="component" value="Unassembled WGS sequence"/>
</dbReference>
<dbReference type="GO" id="GO:0004518">
    <property type="term" value="F:nuclease activity"/>
    <property type="evidence" value="ECO:0007669"/>
    <property type="project" value="UniProtKB-KW"/>
</dbReference>
<keyword evidence="2" id="KW-0694">RNA-binding</keyword>
<sequence length="327" mass="37708">MKPFEEHFQAVIAKPVKDLNLEYTTFRETVTPGIDFRPYLNEDIVNQKYVQINVMDGFNPDHVSQMNNHSIYHLYEYEKKTGFISDIPATNQFSGFYEMPTRFLLCRYVICLLDDAMRKHAPVELLAIRKNGVIYIGANKKLERIDDDRVMAAFGGLNFAKKVTTSIDPSFETHHSVVKELRLENTVKRTAMTIFISSVVRAFDHKNNVIELKTVKSNVAGKIQNLPGSKARSWWLRALLSGADRIVYGLRRQDMVVHEVHEADINDLTTGHFHFDGNELFEFVFHLFERIDNFIRGDGQMCLVRPNEKGEIITPATSADFNRSPFW</sequence>
<keyword evidence="2" id="KW-0540">Nuclease</keyword>
<dbReference type="GO" id="GO:0003723">
    <property type="term" value="F:RNA binding"/>
    <property type="evidence" value="ECO:0007669"/>
    <property type="project" value="UniProtKB-KW"/>
</dbReference>
<protein>
    <recommendedName>
        <fullName evidence="2">Decapping nuclease</fullName>
        <ecNumber evidence="2">3.6.1.-</ecNumber>
    </recommendedName>
</protein>